<protein>
    <submittedName>
        <fullName evidence="1">Uncharacterized protein</fullName>
    </submittedName>
</protein>
<dbReference type="AlphaFoldDB" id="A0ABD2CCR7"/>
<evidence type="ECO:0000313" key="2">
    <source>
        <dbReference type="Proteomes" id="UP001607303"/>
    </source>
</evidence>
<dbReference type="Proteomes" id="UP001607303">
    <property type="component" value="Unassembled WGS sequence"/>
</dbReference>
<proteinExistence type="predicted"/>
<sequence>MYYIQYNMTYFSSEVLSNPDDYGPYLKPGSCCLTYFRIAYRGAEIQNLESIEKRIMLVERGGEEKEVWGWRRGKKKERVIVYTSKERRMLGVCASGRMLCIANDMPDARAPVPSCELYVHCRPSNRPTQTLSES</sequence>
<dbReference type="EMBL" id="JAYRBN010000056">
    <property type="protein sequence ID" value="KAL2742842.1"/>
    <property type="molecule type" value="Genomic_DNA"/>
</dbReference>
<gene>
    <name evidence="1" type="ORF">V1477_008331</name>
</gene>
<evidence type="ECO:0000313" key="1">
    <source>
        <dbReference type="EMBL" id="KAL2742842.1"/>
    </source>
</evidence>
<organism evidence="1 2">
    <name type="scientific">Vespula maculifrons</name>
    <name type="common">Eastern yellow jacket</name>
    <name type="synonym">Wasp</name>
    <dbReference type="NCBI Taxonomy" id="7453"/>
    <lineage>
        <taxon>Eukaryota</taxon>
        <taxon>Metazoa</taxon>
        <taxon>Ecdysozoa</taxon>
        <taxon>Arthropoda</taxon>
        <taxon>Hexapoda</taxon>
        <taxon>Insecta</taxon>
        <taxon>Pterygota</taxon>
        <taxon>Neoptera</taxon>
        <taxon>Endopterygota</taxon>
        <taxon>Hymenoptera</taxon>
        <taxon>Apocrita</taxon>
        <taxon>Aculeata</taxon>
        <taxon>Vespoidea</taxon>
        <taxon>Vespidae</taxon>
        <taxon>Vespinae</taxon>
        <taxon>Vespula</taxon>
    </lineage>
</organism>
<keyword evidence="2" id="KW-1185">Reference proteome</keyword>
<accession>A0ABD2CCR7</accession>
<comment type="caution">
    <text evidence="1">The sequence shown here is derived from an EMBL/GenBank/DDBJ whole genome shotgun (WGS) entry which is preliminary data.</text>
</comment>
<name>A0ABD2CCR7_VESMC</name>
<reference evidence="1 2" key="1">
    <citation type="journal article" date="2024" name="Ann. Entomol. Soc. Am.">
        <title>Genomic analyses of the southern and eastern yellowjacket wasps (Hymenoptera: Vespidae) reveal evolutionary signatures of social life.</title>
        <authorList>
            <person name="Catto M.A."/>
            <person name="Caine P.B."/>
            <person name="Orr S.E."/>
            <person name="Hunt B.G."/>
            <person name="Goodisman M.A.D."/>
        </authorList>
    </citation>
    <scope>NUCLEOTIDE SEQUENCE [LARGE SCALE GENOMIC DNA]</scope>
    <source>
        <strain evidence="1">232</strain>
        <tissue evidence="1">Head and thorax</tissue>
    </source>
</reference>